<evidence type="ECO:0000256" key="1">
    <source>
        <dbReference type="SAM" id="MobiDB-lite"/>
    </source>
</evidence>
<feature type="compositionally biased region" description="Low complexity" evidence="1">
    <location>
        <begin position="66"/>
        <end position="75"/>
    </location>
</feature>
<dbReference type="Proteomes" id="UP000321532">
    <property type="component" value="Unassembled WGS sequence"/>
</dbReference>
<feature type="compositionally biased region" description="Basic and acidic residues" evidence="1">
    <location>
        <begin position="269"/>
        <end position="284"/>
    </location>
</feature>
<dbReference type="RefSeq" id="WP_146904317.1">
    <property type="nucleotide sequence ID" value="NZ_BJYS01000048.1"/>
</dbReference>
<feature type="compositionally biased region" description="Basic and acidic residues" evidence="1">
    <location>
        <begin position="292"/>
        <end position="303"/>
    </location>
</feature>
<feature type="compositionally biased region" description="Basic and acidic residues" evidence="1">
    <location>
        <begin position="34"/>
        <end position="58"/>
    </location>
</feature>
<feature type="region of interest" description="Disordered" evidence="1">
    <location>
        <begin position="1"/>
        <end position="118"/>
    </location>
</feature>
<keyword evidence="3" id="KW-1185">Reference proteome</keyword>
<feature type="compositionally biased region" description="Basic and acidic residues" evidence="1">
    <location>
        <begin position="245"/>
        <end position="260"/>
    </location>
</feature>
<feature type="compositionally biased region" description="Basic and acidic residues" evidence="1">
    <location>
        <begin position="1"/>
        <end position="17"/>
    </location>
</feature>
<feature type="compositionally biased region" description="Basic and acidic residues" evidence="1">
    <location>
        <begin position="219"/>
        <end position="230"/>
    </location>
</feature>
<sequence>MNRRDEENNRRDRENRGGNRNMGQDQESMYRGAYRFDDHRTTRDQHGDRYDNHRDDRGQANQRNTYGHSNNYGNMGSYGGAQGFGSSRGGNGHREENRSGFDSTSGHGRHTVPGNSRQIYGAYWDKNSFSDRDHDRFSEEHREHRQDPNRDLRRDDNNQEDNSRYEIYDTNQSFYNSMPEQTSISYNINHRIDEDFRRDDERNYGSHQRPRNRQGSGNDQDRHYSTDYNDKNQGNMAGSLSWGYDGHRGYGDEDRPRHYDPMSGSVNRDPSRRNDRDNRDERNRPRGGYDGNNRHRNERDDNR</sequence>
<proteinExistence type="predicted"/>
<name>A0A512B504_9BACT</name>
<feature type="region of interest" description="Disordered" evidence="1">
    <location>
        <begin position="196"/>
        <end position="303"/>
    </location>
</feature>
<accession>A0A512B504</accession>
<reference evidence="2 3" key="1">
    <citation type="submission" date="2019-07" db="EMBL/GenBank/DDBJ databases">
        <title>Whole genome shotgun sequence of Adhaeribacter aerolatus NBRC 106133.</title>
        <authorList>
            <person name="Hosoyama A."/>
            <person name="Uohara A."/>
            <person name="Ohji S."/>
            <person name="Ichikawa N."/>
        </authorList>
    </citation>
    <scope>NUCLEOTIDE SEQUENCE [LARGE SCALE GENOMIC DNA]</scope>
    <source>
        <strain evidence="2 3">NBRC 106133</strain>
    </source>
</reference>
<evidence type="ECO:0000313" key="2">
    <source>
        <dbReference type="EMBL" id="GEO07014.1"/>
    </source>
</evidence>
<dbReference type="OrthoDB" id="892082at2"/>
<feature type="compositionally biased region" description="Basic and acidic residues" evidence="1">
    <location>
        <begin position="133"/>
        <end position="167"/>
    </location>
</feature>
<gene>
    <name evidence="2" type="ORF">AAE02nite_46780</name>
</gene>
<feature type="region of interest" description="Disordered" evidence="1">
    <location>
        <begin position="133"/>
        <end position="177"/>
    </location>
</feature>
<feature type="compositionally biased region" description="Gly residues" evidence="1">
    <location>
        <begin position="76"/>
        <end position="90"/>
    </location>
</feature>
<organism evidence="2 3">
    <name type="scientific">Adhaeribacter aerolatus</name>
    <dbReference type="NCBI Taxonomy" id="670289"/>
    <lineage>
        <taxon>Bacteria</taxon>
        <taxon>Pseudomonadati</taxon>
        <taxon>Bacteroidota</taxon>
        <taxon>Cytophagia</taxon>
        <taxon>Cytophagales</taxon>
        <taxon>Hymenobacteraceae</taxon>
        <taxon>Adhaeribacter</taxon>
    </lineage>
</organism>
<dbReference type="AlphaFoldDB" id="A0A512B504"/>
<protein>
    <submittedName>
        <fullName evidence="2">Uncharacterized protein</fullName>
    </submittedName>
</protein>
<comment type="caution">
    <text evidence="2">The sequence shown here is derived from an EMBL/GenBank/DDBJ whole genome shotgun (WGS) entry which is preliminary data.</text>
</comment>
<dbReference type="EMBL" id="BJYS01000048">
    <property type="protein sequence ID" value="GEO07014.1"/>
    <property type="molecule type" value="Genomic_DNA"/>
</dbReference>
<evidence type="ECO:0000313" key="3">
    <source>
        <dbReference type="Proteomes" id="UP000321532"/>
    </source>
</evidence>